<feature type="compositionally biased region" description="Polar residues" evidence="17">
    <location>
        <begin position="1630"/>
        <end position="1644"/>
    </location>
</feature>
<feature type="compositionally biased region" description="Basic and acidic residues" evidence="17">
    <location>
        <begin position="1352"/>
        <end position="1366"/>
    </location>
</feature>
<dbReference type="PANTHER" id="PTHR32546:SF7">
    <property type="entry name" value="G-PROTEIN COUPLED RECEPTOR 179-RELATED"/>
    <property type="match status" value="1"/>
</dbReference>
<feature type="compositionally biased region" description="Basic and acidic residues" evidence="17">
    <location>
        <begin position="1568"/>
        <end position="1579"/>
    </location>
</feature>
<dbReference type="OrthoDB" id="5823771at2759"/>
<feature type="compositionally biased region" description="Low complexity" evidence="17">
    <location>
        <begin position="962"/>
        <end position="973"/>
    </location>
</feature>
<keyword evidence="9 18" id="KW-0472">Membrane</keyword>
<evidence type="ECO:0000256" key="8">
    <source>
        <dbReference type="ARBA" id="ARBA00023040"/>
    </source>
</evidence>
<feature type="region of interest" description="Disordered" evidence="17">
    <location>
        <begin position="2029"/>
        <end position="2071"/>
    </location>
</feature>
<proteinExistence type="inferred from homology"/>
<keyword evidence="21" id="KW-0808">Transferase</keyword>
<evidence type="ECO:0000256" key="15">
    <source>
        <dbReference type="ARBA" id="ARBA00023273"/>
    </source>
</evidence>
<feature type="compositionally biased region" description="Basic and acidic residues" evidence="17">
    <location>
        <begin position="1191"/>
        <end position="1225"/>
    </location>
</feature>
<feature type="compositionally biased region" description="Low complexity" evidence="17">
    <location>
        <begin position="1877"/>
        <end position="1888"/>
    </location>
</feature>
<feature type="chain" id="PRO_5020025490" evidence="19">
    <location>
        <begin position="31"/>
        <end position="2172"/>
    </location>
</feature>
<feature type="transmembrane region" description="Helical" evidence="18">
    <location>
        <begin position="493"/>
        <end position="512"/>
    </location>
</feature>
<dbReference type="GO" id="GO:0016757">
    <property type="term" value="F:glycosyltransferase activity"/>
    <property type="evidence" value="ECO:0007669"/>
    <property type="project" value="UniProtKB-KW"/>
</dbReference>
<dbReference type="InterPro" id="IPR054714">
    <property type="entry name" value="GPR158_179_extracellular"/>
</dbReference>
<feature type="region of interest" description="Disordered" evidence="17">
    <location>
        <begin position="1191"/>
        <end position="1371"/>
    </location>
</feature>
<dbReference type="STRING" id="55544.A0A4D9EXV5"/>
<comment type="caution">
    <text evidence="21">The sequence shown here is derived from an EMBL/GenBank/DDBJ whole genome shotgun (WGS) entry which is preliminary data.</text>
</comment>
<feature type="region of interest" description="Disordered" evidence="17">
    <location>
        <begin position="1139"/>
        <end position="1176"/>
    </location>
</feature>
<comment type="subcellular location">
    <subcellularLocation>
        <location evidence="1">Cell projection</location>
        <location evidence="1">Neuron projection</location>
    </subcellularLocation>
    <subcellularLocation>
        <location evidence="16">Postsynaptic cell membrane</location>
        <topology evidence="16">Multi-pass membrane protein</topology>
    </subcellularLocation>
</comment>
<feature type="compositionally biased region" description="Basic and acidic residues" evidence="17">
    <location>
        <begin position="1447"/>
        <end position="1471"/>
    </location>
</feature>
<feature type="compositionally biased region" description="Basic and acidic residues" evidence="17">
    <location>
        <begin position="2050"/>
        <end position="2064"/>
    </location>
</feature>
<evidence type="ECO:0000256" key="4">
    <source>
        <dbReference type="ARBA" id="ARBA00022692"/>
    </source>
</evidence>
<evidence type="ECO:0000256" key="12">
    <source>
        <dbReference type="ARBA" id="ARBA00023180"/>
    </source>
</evidence>
<gene>
    <name evidence="21" type="ORF">DR999_PMT06044</name>
</gene>
<feature type="region of interest" description="Disordered" evidence="17">
    <location>
        <begin position="1096"/>
        <end position="1124"/>
    </location>
</feature>
<feature type="compositionally biased region" description="Basic and acidic residues" evidence="17">
    <location>
        <begin position="1096"/>
        <end position="1108"/>
    </location>
</feature>
<evidence type="ECO:0000256" key="14">
    <source>
        <dbReference type="ARBA" id="ARBA00023257"/>
    </source>
</evidence>
<keyword evidence="13" id="KW-0807">Transducer</keyword>
<feature type="compositionally biased region" description="Polar residues" evidence="17">
    <location>
        <begin position="1267"/>
        <end position="1276"/>
    </location>
</feature>
<evidence type="ECO:0000256" key="11">
    <source>
        <dbReference type="ARBA" id="ARBA00023170"/>
    </source>
</evidence>
<evidence type="ECO:0000313" key="22">
    <source>
        <dbReference type="Proteomes" id="UP000297703"/>
    </source>
</evidence>
<feature type="compositionally biased region" description="Basic residues" evidence="17">
    <location>
        <begin position="747"/>
        <end position="757"/>
    </location>
</feature>
<dbReference type="Gene3D" id="3.30.450.20">
    <property type="entry name" value="PAS domain"/>
    <property type="match status" value="1"/>
</dbReference>
<evidence type="ECO:0000256" key="9">
    <source>
        <dbReference type="ARBA" id="ARBA00023136"/>
    </source>
</evidence>
<accession>A0A4D9EXV5</accession>
<feature type="compositionally biased region" description="Basic and acidic residues" evidence="17">
    <location>
        <begin position="2116"/>
        <end position="2132"/>
    </location>
</feature>
<keyword evidence="22" id="KW-1185">Reference proteome</keyword>
<evidence type="ECO:0000256" key="5">
    <source>
        <dbReference type="ARBA" id="ARBA00022729"/>
    </source>
</evidence>
<feature type="compositionally biased region" description="Basic and acidic residues" evidence="17">
    <location>
        <begin position="827"/>
        <end position="848"/>
    </location>
</feature>
<feature type="compositionally biased region" description="Basic and acidic residues" evidence="17">
    <location>
        <begin position="1866"/>
        <end position="1876"/>
    </location>
</feature>
<feature type="region of interest" description="Disordered" evidence="17">
    <location>
        <begin position="736"/>
        <end position="852"/>
    </location>
</feature>
<dbReference type="Proteomes" id="UP000297703">
    <property type="component" value="Unassembled WGS sequence"/>
</dbReference>
<reference evidence="21 22" key="2">
    <citation type="submission" date="2019-04" db="EMBL/GenBank/DDBJ databases">
        <title>The genome sequence of big-headed turtle.</title>
        <authorList>
            <person name="Gong S."/>
        </authorList>
    </citation>
    <scope>NUCLEOTIDE SEQUENCE [LARGE SCALE GENOMIC DNA]</scope>
    <source>
        <strain evidence="21">DO16091913</strain>
        <tissue evidence="21">Muscle</tissue>
    </source>
</reference>
<comment type="similarity">
    <text evidence="2">Belongs to the G-protein coupled receptor 3 family.</text>
</comment>
<evidence type="ECO:0000256" key="2">
    <source>
        <dbReference type="ARBA" id="ARBA00007242"/>
    </source>
</evidence>
<feature type="compositionally biased region" description="Basic and acidic residues" evidence="17">
    <location>
        <begin position="1717"/>
        <end position="1747"/>
    </location>
</feature>
<dbReference type="EMBL" id="QXTE01000039">
    <property type="protein sequence ID" value="TFK10644.1"/>
    <property type="molecule type" value="Genomic_DNA"/>
</dbReference>
<feature type="transmembrane region" description="Helical" evidence="18">
    <location>
        <begin position="460"/>
        <end position="481"/>
    </location>
</feature>
<dbReference type="PROSITE" id="PS50259">
    <property type="entry name" value="G_PROTEIN_RECEP_F3_4"/>
    <property type="match status" value="1"/>
</dbReference>
<evidence type="ECO:0000256" key="6">
    <source>
        <dbReference type="ARBA" id="ARBA00022989"/>
    </source>
</evidence>
<keyword evidence="3" id="KW-1003">Cell membrane</keyword>
<dbReference type="GO" id="GO:0004930">
    <property type="term" value="F:G protein-coupled receptor activity"/>
    <property type="evidence" value="ECO:0007669"/>
    <property type="project" value="UniProtKB-KW"/>
</dbReference>
<feature type="region of interest" description="Disordered" evidence="17">
    <location>
        <begin position="36"/>
        <end position="65"/>
    </location>
</feature>
<feature type="region of interest" description="Disordered" evidence="17">
    <location>
        <begin position="1706"/>
        <end position="1760"/>
    </location>
</feature>
<dbReference type="GO" id="GO:0043005">
    <property type="term" value="C:neuron projection"/>
    <property type="evidence" value="ECO:0007669"/>
    <property type="project" value="UniProtKB-SubCell"/>
</dbReference>
<keyword evidence="14" id="KW-0628">Postsynaptic cell membrane</keyword>
<dbReference type="InterPro" id="IPR017978">
    <property type="entry name" value="GPCR_3_C"/>
</dbReference>
<evidence type="ECO:0000259" key="20">
    <source>
        <dbReference type="PROSITE" id="PS50259"/>
    </source>
</evidence>
<evidence type="ECO:0000256" key="18">
    <source>
        <dbReference type="SAM" id="Phobius"/>
    </source>
</evidence>
<feature type="compositionally biased region" description="Basic and acidic residues" evidence="17">
    <location>
        <begin position="1926"/>
        <end position="1937"/>
    </location>
</feature>
<keyword evidence="7" id="KW-0770">Synapse</keyword>
<dbReference type="Pfam" id="PF00003">
    <property type="entry name" value="7tm_3"/>
    <property type="match status" value="1"/>
</dbReference>
<evidence type="ECO:0000256" key="16">
    <source>
        <dbReference type="ARBA" id="ARBA00034104"/>
    </source>
</evidence>
<feature type="transmembrane region" description="Helical" evidence="18">
    <location>
        <begin position="533"/>
        <end position="554"/>
    </location>
</feature>
<dbReference type="GO" id="GO:0045211">
    <property type="term" value="C:postsynaptic membrane"/>
    <property type="evidence" value="ECO:0007669"/>
    <property type="project" value="UniProtKB-SubCell"/>
</dbReference>
<feature type="compositionally biased region" description="Basic residues" evidence="17">
    <location>
        <begin position="817"/>
        <end position="826"/>
    </location>
</feature>
<dbReference type="CDD" id="cd00054">
    <property type="entry name" value="EGF_CA"/>
    <property type="match status" value="1"/>
</dbReference>
<feature type="region of interest" description="Disordered" evidence="17">
    <location>
        <begin position="2109"/>
        <end position="2172"/>
    </location>
</feature>
<feature type="region of interest" description="Disordered" evidence="17">
    <location>
        <begin position="931"/>
        <end position="984"/>
    </location>
</feature>
<feature type="compositionally biased region" description="Basic and acidic residues" evidence="17">
    <location>
        <begin position="1945"/>
        <end position="1954"/>
    </location>
</feature>
<feature type="signal peptide" evidence="19">
    <location>
        <begin position="1"/>
        <end position="30"/>
    </location>
</feature>
<feature type="compositionally biased region" description="Basic and acidic residues" evidence="17">
    <location>
        <begin position="1977"/>
        <end position="1988"/>
    </location>
</feature>
<feature type="compositionally biased region" description="Basic and acidic residues" evidence="17">
    <location>
        <begin position="1815"/>
        <end position="1825"/>
    </location>
</feature>
<feature type="transmembrane region" description="Helical" evidence="18">
    <location>
        <begin position="587"/>
        <end position="607"/>
    </location>
</feature>
<reference evidence="21 22" key="1">
    <citation type="submission" date="2019-04" db="EMBL/GenBank/DDBJ databases">
        <title>Draft genome of the big-headed turtle Platysternon megacephalum.</title>
        <authorList>
            <person name="Gong S."/>
        </authorList>
    </citation>
    <scope>NUCLEOTIDE SEQUENCE [LARGE SCALE GENOMIC DNA]</scope>
    <source>
        <strain evidence="21">DO16091913</strain>
        <tissue evidence="21">Muscle</tissue>
    </source>
</reference>
<evidence type="ECO:0000256" key="13">
    <source>
        <dbReference type="ARBA" id="ARBA00023224"/>
    </source>
</evidence>
<keyword evidence="8" id="KW-0297">G-protein coupled receptor</keyword>
<keyword evidence="12" id="KW-0325">Glycoprotein</keyword>
<feature type="region of interest" description="Disordered" evidence="17">
    <location>
        <begin position="1807"/>
        <end position="1993"/>
    </location>
</feature>
<sequence length="2172" mass="238519">MSSALLILHPAMGVWLWPLLWGFQMELVWGAGIFQPQRSPPPKARTPKAKEWTPSSSSSSASTWVPTPDLEKVDLEGSEAALTFLYSGDPLRLSQANCSRRFEVRDGGRASSPPPGLRSALRGATETLTHATNFLNMIFQTNDIRESSVKEDVEWYHALVRSVVEGDPQVYRAVLTFDAHPASSKPQLMLQATKENNEILLQDLSASSESLRNLSWENQWFNGLQAQRGLFLHKRVLSNDLRSLDTPKWNRGDSYVMDASHVKWSPPFLECQESKFLPGWMVTLSSSFYGLKPDLTPEFKGVVRMDVKLQNVAINQCASGPGWFTETHQCDLNSTQCIPQESRGFVLGRYLCLCKPGFYGASRASGAGQSGPQESSSQYAGQYGAVDSGTLLECRPCKEGCVTCVDDTPCLIQEDWSLRAAVLSFQAFCMLAVFLSMLVSYHFRMSKARHAARIRASGVILLETILFGSLLLYFPVFILYFKPSIFRCIILRWVRMLGFAIVYGTITLKLYRVLKVFLSRSAQRMPYMTSGRVLKMLGLILLLVLWFLAAWTVGMLENIDKNIPLVIRSQTAKGLQFYICDHDRWDYMMVVAEMLFLFWGSFLCYATRTVPSAFHEPRYMGIALHNEMIISAAFHVVRFVMVPSLHPDWTLLLFFIHTHVTITMTLALLFIPKFLHAKSPRREEIAAEVYEDELDMRRSGSYLNNSITSAWSEHSLDPDDIRDELKKLYTQLEVHKTKKMTANNPHLQKKRSSKKGLGRSIMRRITELPESVSRQCSREDKESSGGGGDGSRSSSYKRRLLDSGSSSVKVKEDSSKHKAFSLRKSHSTYDHVRDPKEGSSPPRHDSVCKEPPLLDTLMRKKLAKKASERTNSDSLDSAPLVYKSASAHNLLADKKPLHPKPSPLQKSLSVLTSAREKALLLTSRAYLEDGCEQAGEKEGKGKEGASTPETQSSGRADGGGAAEQAPEAGKQPQSNDVAKGTVSSLLQDSFDRAAVCPWEGEVSPPESKAQKHVTYAPIKSISVDSSHLLGRAPPAGKRTPPQPPIRYQSLAHSLERSEVAPWDSQEHTRPATDAPSQGSKDTGALIYSCPWEVEELSGKTEKAERGEDNVQPPSTPGNSGLPFVPSFAAEICPWELVEEEVFNQSQQDKPSEPGGAEKPNSSLAKAQSLKIPPQKSSFKSLGLAIKAFNRAREKSSIKRRKEKEGSQREKEKEKEAGGRCDKPKLAETSTLSIGGTARQEATARGPEESRQKISKQATICPWEEENTTPPQQNNDASKMFEICPWEVSVEEADGPQDGSAPAKASSRAERRSSKDTGGIIRRKLERVRSQWESTCPWETIDSGGAVQPLSMAEDKTSRHSKMDSKNPEACPWETAEVTTSVKDELCPVDATEAPPVKQDKDRAPKGDKSIPLNAAAGSGKTLEKGSSQREAICPWETLDMEELSAEADTKHTDLPKGTSKKSDSVESRKAEVCPWETEEDEASVNAETYPWEVAETPSQKGIIKPGDKLSLSKGDKSTTLNAAAGSGKTLEKGSSQRESICPWESVDVQESSAKPDTKSTDLPKGASKKSDSVESRKAEVCPWETEEVETSVNAETYPWEVADAPSEKGTLLRKVGVASKEDKSIRSKATGPSTTLEKGSSQRESICPWETMDAKEPPIKPASKSFDLSKVASTKSDSADNKKAEVCPWESAEVETSIQTEICPWEAAEAPSNKGKVKQDSDGVYRAGSRETGDMPSKKLETGDSQRESVCPWESMDKEELSVKPVTKSLDLYKAASKKSHSVESKKAEVCPWENADVEASVKTEICPWEVAETPPEKGTREKVGLSKGDQSITSKAAAGPSKTLEKGSSQRESICPWESLSVEESSVKTDSKSFEPSKGPSKKSSSVESKKADVCPWESEEVEASVKAEICPWEVSEAPSAKGKLRQDTSRGEETGSRGTGDIPAKKLEKGSSQRESICPWEDSSITTDPGKISSRKSDSVESKKSDICPWEGLDPKAIEKESSKAEICPWDVEEALSSQAAVVTASTAVTESPTAQPKKSKSKPMGQAEHKPLHRLVPDPKPPRGFSKGHSMMADVLPWEVGVAPIVTRCLSTGSSVMADICPWEAEGAPTAATKDEVETSKTSEARPLEAGDVSPVRATPAESKTAEKLREETRGPSPTKSEVCPWDCE</sequence>
<evidence type="ECO:0000256" key="10">
    <source>
        <dbReference type="ARBA" id="ARBA00023157"/>
    </source>
</evidence>
<protein>
    <submittedName>
        <fullName evidence="21">Phosphatidylinositol N-acetylglucosaminyltransferase subunit A</fullName>
    </submittedName>
</protein>
<evidence type="ECO:0000256" key="1">
    <source>
        <dbReference type="ARBA" id="ARBA00004487"/>
    </source>
</evidence>
<evidence type="ECO:0000256" key="7">
    <source>
        <dbReference type="ARBA" id="ARBA00023018"/>
    </source>
</evidence>
<evidence type="ECO:0000256" key="17">
    <source>
        <dbReference type="SAM" id="MobiDB-lite"/>
    </source>
</evidence>
<keyword evidence="4 18" id="KW-0812">Transmembrane</keyword>
<keyword evidence="11" id="KW-0675">Receptor</keyword>
<feature type="region of interest" description="Disordered" evidence="17">
    <location>
        <begin position="1020"/>
        <end position="1084"/>
    </location>
</feature>
<name>A0A4D9EXV5_9SAUR</name>
<feature type="transmembrane region" description="Helical" evidence="18">
    <location>
        <begin position="649"/>
        <end position="671"/>
    </location>
</feature>
<dbReference type="InterPro" id="IPR043458">
    <property type="entry name" value="GPR158/179"/>
</dbReference>
<dbReference type="CDD" id="cd15293">
    <property type="entry name" value="7tmC_GPR158-like"/>
    <property type="match status" value="1"/>
</dbReference>
<dbReference type="Pfam" id="PF22572">
    <property type="entry name" value="GPR158_179_EC"/>
    <property type="match status" value="1"/>
</dbReference>
<feature type="compositionally biased region" description="Basic and acidic residues" evidence="17">
    <location>
        <begin position="1397"/>
        <end position="1408"/>
    </location>
</feature>
<feature type="region of interest" description="Disordered" evidence="17">
    <location>
        <begin position="1384"/>
        <end position="1591"/>
    </location>
</feature>
<keyword evidence="21" id="KW-0328">Glycosyltransferase</keyword>
<feature type="compositionally biased region" description="Basic and acidic residues" evidence="17">
    <location>
        <begin position="1053"/>
        <end position="1070"/>
    </location>
</feature>
<evidence type="ECO:0000256" key="19">
    <source>
        <dbReference type="SAM" id="SignalP"/>
    </source>
</evidence>
<keyword evidence="6 18" id="KW-1133">Transmembrane helix</keyword>
<feature type="transmembrane region" description="Helical" evidence="18">
    <location>
        <begin position="416"/>
        <end position="439"/>
    </location>
</feature>
<feature type="compositionally biased region" description="Basic and acidic residues" evidence="17">
    <location>
        <begin position="2147"/>
        <end position="2157"/>
    </location>
</feature>
<feature type="compositionally biased region" description="Basic and acidic residues" evidence="17">
    <location>
        <begin position="934"/>
        <end position="943"/>
    </location>
</feature>
<keyword evidence="5 19" id="KW-0732">Signal</keyword>
<organism evidence="21 22">
    <name type="scientific">Platysternon megacephalum</name>
    <name type="common">big-headed turtle</name>
    <dbReference type="NCBI Taxonomy" id="55544"/>
    <lineage>
        <taxon>Eukaryota</taxon>
        <taxon>Metazoa</taxon>
        <taxon>Chordata</taxon>
        <taxon>Craniata</taxon>
        <taxon>Vertebrata</taxon>
        <taxon>Euteleostomi</taxon>
        <taxon>Archelosauria</taxon>
        <taxon>Testudinata</taxon>
        <taxon>Testudines</taxon>
        <taxon>Cryptodira</taxon>
        <taxon>Durocryptodira</taxon>
        <taxon>Testudinoidea</taxon>
        <taxon>Platysternidae</taxon>
        <taxon>Platysternon</taxon>
    </lineage>
</organism>
<evidence type="ECO:0000313" key="21">
    <source>
        <dbReference type="EMBL" id="TFK10644.1"/>
    </source>
</evidence>
<feature type="region of interest" description="Disordered" evidence="17">
    <location>
        <begin position="1615"/>
        <end position="1691"/>
    </location>
</feature>
<feature type="domain" description="G-protein coupled receptors family 3 profile" evidence="20">
    <location>
        <begin position="454"/>
        <end position="673"/>
    </location>
</feature>
<evidence type="ECO:0000256" key="3">
    <source>
        <dbReference type="ARBA" id="ARBA00022475"/>
    </source>
</evidence>
<dbReference type="PANTHER" id="PTHR32546">
    <property type="entry name" value="G-PROTEIN COUPLED RECEPTOR 158-RELATED"/>
    <property type="match status" value="1"/>
</dbReference>
<keyword evidence="10" id="KW-1015">Disulfide bond</keyword>
<keyword evidence="15" id="KW-0966">Cell projection</keyword>